<evidence type="ECO:0000313" key="2">
    <source>
        <dbReference type="EMBL" id="NUX99509.1"/>
    </source>
</evidence>
<comment type="caution">
    <text evidence="2">The sequence shown here is derived from an EMBL/GenBank/DDBJ whole genome shotgun (WGS) entry which is preliminary data.</text>
</comment>
<feature type="domain" description="Carboxymuconolactone decarboxylase-like" evidence="1">
    <location>
        <begin position="47"/>
        <end position="110"/>
    </location>
</feature>
<reference evidence="2 3" key="1">
    <citation type="submission" date="2020-02" db="EMBL/GenBank/DDBJ databases">
        <title>Paraburkholderia simonii sp. nov. and Paraburkholderia youngii sp. nov. Brazilian and Mexican Mimosa-associated rhizobia.</title>
        <authorList>
            <person name="Mavima L."/>
            <person name="Beukes C.W."/>
            <person name="Chan W.Y."/>
            <person name="Palmer M."/>
            <person name="De Meyer S.E."/>
            <person name="James E.K."/>
            <person name="Venter S.N."/>
            <person name="Steenkamp E.T."/>
        </authorList>
    </citation>
    <scope>NUCLEOTIDE SEQUENCE [LARGE SCALE GENOMIC DNA]</scope>
    <source>
        <strain evidence="2 3">JPY169</strain>
    </source>
</reference>
<gene>
    <name evidence="2" type="ORF">G5S42_07160</name>
</gene>
<dbReference type="RefSeq" id="WP_176106141.1">
    <property type="nucleotide sequence ID" value="NZ_JAALDK010000001.1"/>
</dbReference>
<accession>A0A7Y6MYJ6</accession>
<dbReference type="PANTHER" id="PTHR33930">
    <property type="entry name" value="ALKYL HYDROPEROXIDE REDUCTASE AHPD"/>
    <property type="match status" value="1"/>
</dbReference>
<organism evidence="2 3">
    <name type="scientific">Paraburkholderia youngii</name>
    <dbReference type="NCBI Taxonomy" id="2782701"/>
    <lineage>
        <taxon>Bacteria</taxon>
        <taxon>Pseudomonadati</taxon>
        <taxon>Pseudomonadota</taxon>
        <taxon>Betaproteobacteria</taxon>
        <taxon>Burkholderiales</taxon>
        <taxon>Burkholderiaceae</taxon>
        <taxon>Paraburkholderia</taxon>
    </lineage>
</organism>
<dbReference type="SUPFAM" id="SSF69118">
    <property type="entry name" value="AhpD-like"/>
    <property type="match status" value="1"/>
</dbReference>
<dbReference type="Gene3D" id="1.20.1290.10">
    <property type="entry name" value="AhpD-like"/>
    <property type="match status" value="1"/>
</dbReference>
<dbReference type="EMBL" id="JAALDK010000001">
    <property type="protein sequence ID" value="NUX99509.1"/>
    <property type="molecule type" value="Genomic_DNA"/>
</dbReference>
<name>A0A7Y6MYJ6_9BURK</name>
<dbReference type="GO" id="GO:0051920">
    <property type="term" value="F:peroxiredoxin activity"/>
    <property type="evidence" value="ECO:0007669"/>
    <property type="project" value="InterPro"/>
</dbReference>
<protein>
    <recommendedName>
        <fullName evidence="1">Carboxymuconolactone decarboxylase-like domain-containing protein</fullName>
    </recommendedName>
</protein>
<feature type="domain" description="Carboxymuconolactone decarboxylase-like" evidence="1">
    <location>
        <begin position="173"/>
        <end position="245"/>
    </location>
</feature>
<sequence length="263" mass="28389">MTNDRNLDGTGDAAGGSANIDGAADLDGIFSSPAVVKKLRTIAPSNYSAAQRFWQSAQTAPALTPRVKELILLALHATSTALDSDGVRRHADRAVAAGASEQDIFDVLLTIVGIANHALYFAVPVLMRELRSLGHPDAELPPITAESETVKEEFIRARGFWNDQRDVIVRAMPDYFTALAQLSAEPWTNGSLTDKERELVCIGIDCTVTHMYEPGLVIHIRGALKQGATRAEILEVFHLAAMTGLSGYILGAEALYGHDNPRQ</sequence>
<proteinExistence type="predicted"/>
<evidence type="ECO:0000259" key="1">
    <source>
        <dbReference type="Pfam" id="PF02627"/>
    </source>
</evidence>
<dbReference type="AlphaFoldDB" id="A0A7Y6MYJ6"/>
<dbReference type="GeneID" id="301100122"/>
<dbReference type="InterPro" id="IPR003779">
    <property type="entry name" value="CMD-like"/>
</dbReference>
<evidence type="ECO:0000313" key="3">
    <source>
        <dbReference type="Proteomes" id="UP000594380"/>
    </source>
</evidence>
<dbReference type="PANTHER" id="PTHR33930:SF2">
    <property type="entry name" value="BLR3452 PROTEIN"/>
    <property type="match status" value="1"/>
</dbReference>
<dbReference type="InterPro" id="IPR029032">
    <property type="entry name" value="AhpD-like"/>
</dbReference>
<dbReference type="Proteomes" id="UP000594380">
    <property type="component" value="Unassembled WGS sequence"/>
</dbReference>
<dbReference type="Pfam" id="PF02627">
    <property type="entry name" value="CMD"/>
    <property type="match status" value="2"/>
</dbReference>